<dbReference type="AlphaFoldDB" id="A0A087SVP4"/>
<dbReference type="Pfam" id="PF00095">
    <property type="entry name" value="WAP"/>
    <property type="match status" value="1"/>
</dbReference>
<evidence type="ECO:0000256" key="4">
    <source>
        <dbReference type="SAM" id="MobiDB-lite"/>
    </source>
</evidence>
<keyword evidence="3" id="KW-0732">Signal</keyword>
<reference evidence="6 7" key="1">
    <citation type="submission" date="2013-11" db="EMBL/GenBank/DDBJ databases">
        <title>Genome sequencing of Stegodyphus mimosarum.</title>
        <authorList>
            <person name="Bechsgaard J."/>
        </authorList>
    </citation>
    <scope>NUCLEOTIDE SEQUENCE [LARGE SCALE GENOMIC DNA]</scope>
</reference>
<dbReference type="EMBL" id="KK112173">
    <property type="protein sequence ID" value="KFM56933.1"/>
    <property type="molecule type" value="Genomic_DNA"/>
</dbReference>
<dbReference type="InterPro" id="IPR008197">
    <property type="entry name" value="WAP_dom"/>
</dbReference>
<dbReference type="GO" id="GO:0005576">
    <property type="term" value="C:extracellular region"/>
    <property type="evidence" value="ECO:0007669"/>
    <property type="project" value="InterPro"/>
</dbReference>
<dbReference type="Gene3D" id="4.10.75.10">
    <property type="entry name" value="Elafin-like"/>
    <property type="match status" value="1"/>
</dbReference>
<dbReference type="OrthoDB" id="6060011at2759"/>
<evidence type="ECO:0000256" key="1">
    <source>
        <dbReference type="ARBA" id="ARBA00002878"/>
    </source>
</evidence>
<feature type="non-terminal residue" evidence="6">
    <location>
        <position position="86"/>
    </location>
</feature>
<evidence type="ECO:0000313" key="6">
    <source>
        <dbReference type="EMBL" id="KFM56933.1"/>
    </source>
</evidence>
<organism evidence="6 7">
    <name type="scientific">Stegodyphus mimosarum</name>
    <name type="common">African social velvet spider</name>
    <dbReference type="NCBI Taxonomy" id="407821"/>
    <lineage>
        <taxon>Eukaryota</taxon>
        <taxon>Metazoa</taxon>
        <taxon>Ecdysozoa</taxon>
        <taxon>Arthropoda</taxon>
        <taxon>Chelicerata</taxon>
        <taxon>Arachnida</taxon>
        <taxon>Araneae</taxon>
        <taxon>Araneomorphae</taxon>
        <taxon>Entelegynae</taxon>
        <taxon>Eresoidea</taxon>
        <taxon>Eresidae</taxon>
        <taxon>Stegodyphus</taxon>
    </lineage>
</organism>
<dbReference type="GO" id="GO:0030414">
    <property type="term" value="F:peptidase inhibitor activity"/>
    <property type="evidence" value="ECO:0007669"/>
    <property type="project" value="InterPro"/>
</dbReference>
<dbReference type="PROSITE" id="PS51390">
    <property type="entry name" value="WAP"/>
    <property type="match status" value="1"/>
</dbReference>
<evidence type="ECO:0000259" key="5">
    <source>
        <dbReference type="PROSITE" id="PS51390"/>
    </source>
</evidence>
<comment type="function">
    <text evidence="1">Has antibacterial activity.</text>
</comment>
<sequence length="86" mass="9473">MNVKEGFCPIGDQRPDNCSLSTTAFLNVCKTDTDCPGTKKCCHSGCSKVCVSALPVPPHQVGRRNRTPFKPVDIKGRKQKNDIIRK</sequence>
<dbReference type="GO" id="GO:0090729">
    <property type="term" value="F:toxin activity"/>
    <property type="evidence" value="ECO:0007669"/>
    <property type="project" value="UniProtKB-KW"/>
</dbReference>
<proteinExistence type="predicted"/>
<dbReference type="Proteomes" id="UP000054359">
    <property type="component" value="Unassembled WGS sequence"/>
</dbReference>
<evidence type="ECO:0000256" key="2">
    <source>
        <dbReference type="ARBA" id="ARBA00022656"/>
    </source>
</evidence>
<evidence type="ECO:0000256" key="3">
    <source>
        <dbReference type="ARBA" id="ARBA00022729"/>
    </source>
</evidence>
<accession>A0A087SVP4</accession>
<dbReference type="OMA" id="RRNRTPM"/>
<dbReference type="SUPFAM" id="SSF57256">
    <property type="entry name" value="Elafin-like"/>
    <property type="match status" value="1"/>
</dbReference>
<feature type="region of interest" description="Disordered" evidence="4">
    <location>
        <begin position="61"/>
        <end position="86"/>
    </location>
</feature>
<dbReference type="SMART" id="SM00217">
    <property type="entry name" value="WAP"/>
    <property type="match status" value="1"/>
</dbReference>
<dbReference type="InterPro" id="IPR036645">
    <property type="entry name" value="Elafin-like_sf"/>
</dbReference>
<feature type="compositionally biased region" description="Basic and acidic residues" evidence="4">
    <location>
        <begin position="72"/>
        <end position="86"/>
    </location>
</feature>
<feature type="domain" description="WAP" evidence="5">
    <location>
        <begin position="1"/>
        <end position="54"/>
    </location>
</feature>
<gene>
    <name evidence="6" type="ORF">X975_19740</name>
</gene>
<name>A0A087SVP4_STEMI</name>
<keyword evidence="7" id="KW-1185">Reference proteome</keyword>
<dbReference type="PRINTS" id="PR00003">
    <property type="entry name" value="4DISULPHCORE"/>
</dbReference>
<keyword evidence="2" id="KW-0800">Toxin</keyword>
<evidence type="ECO:0000313" key="7">
    <source>
        <dbReference type="Proteomes" id="UP000054359"/>
    </source>
</evidence>
<protein>
    <recommendedName>
        <fullName evidence="5">WAP domain-containing protein</fullName>
    </recommendedName>
</protein>